<evidence type="ECO:0000256" key="2">
    <source>
        <dbReference type="ARBA" id="ARBA00022475"/>
    </source>
</evidence>
<dbReference type="GO" id="GO:0004930">
    <property type="term" value="F:G protein-coupled receptor activity"/>
    <property type="evidence" value="ECO:0007669"/>
    <property type="project" value="UniProtKB-KW"/>
</dbReference>
<evidence type="ECO:0000259" key="11">
    <source>
        <dbReference type="PROSITE" id="PS50262"/>
    </source>
</evidence>
<name>A0A6P7TEX4_9MOLL</name>
<keyword evidence="5 9" id="KW-0297">G-protein coupled receptor</keyword>
<dbReference type="SUPFAM" id="SSF81321">
    <property type="entry name" value="Family A G protein-coupled receptor-like"/>
    <property type="match status" value="1"/>
</dbReference>
<dbReference type="PROSITE" id="PS50262">
    <property type="entry name" value="G_PROTEIN_RECEP_F1_2"/>
    <property type="match status" value="1"/>
</dbReference>
<evidence type="ECO:0000313" key="13">
    <source>
        <dbReference type="RefSeq" id="XP_029649768.1"/>
    </source>
</evidence>
<protein>
    <submittedName>
        <fullName evidence="13">Octopamine receptor-like</fullName>
    </submittedName>
</protein>
<evidence type="ECO:0000256" key="8">
    <source>
        <dbReference type="ARBA" id="ARBA00023224"/>
    </source>
</evidence>
<keyword evidence="7 9" id="KW-0675">Receptor</keyword>
<feature type="transmembrane region" description="Helical" evidence="10">
    <location>
        <begin position="20"/>
        <end position="47"/>
    </location>
</feature>
<comment type="subcellular location">
    <subcellularLocation>
        <location evidence="1">Cell membrane</location>
        <topology evidence="1">Multi-pass membrane protein</topology>
    </subcellularLocation>
</comment>
<gene>
    <name evidence="13" type="primary">LOC115223395</name>
</gene>
<dbReference type="InterPro" id="IPR000276">
    <property type="entry name" value="GPCR_Rhodpsn"/>
</dbReference>
<keyword evidence="8 9" id="KW-0807">Transducer</keyword>
<dbReference type="PANTHER" id="PTHR22752:SF14">
    <property type="entry name" value="G-PROTEIN COUPLED RECEPTORS FAMILY 1 PROFILE DOMAIN-CONTAINING PROTEIN"/>
    <property type="match status" value="1"/>
</dbReference>
<dbReference type="PANTHER" id="PTHR22752">
    <property type="entry name" value="G PROTEIN-COUPLED RECEPTOR"/>
    <property type="match status" value="1"/>
</dbReference>
<keyword evidence="3 9" id="KW-0812">Transmembrane</keyword>
<dbReference type="InterPro" id="IPR017452">
    <property type="entry name" value="GPCR_Rhodpsn_7TM"/>
</dbReference>
<evidence type="ECO:0000256" key="3">
    <source>
        <dbReference type="ARBA" id="ARBA00022692"/>
    </source>
</evidence>
<evidence type="ECO:0000256" key="6">
    <source>
        <dbReference type="ARBA" id="ARBA00023136"/>
    </source>
</evidence>
<evidence type="ECO:0000313" key="12">
    <source>
        <dbReference type="Proteomes" id="UP000515154"/>
    </source>
</evidence>
<feature type="transmembrane region" description="Helical" evidence="10">
    <location>
        <begin position="140"/>
        <end position="161"/>
    </location>
</feature>
<dbReference type="PRINTS" id="PR00237">
    <property type="entry name" value="GPCRRHODOPSN"/>
</dbReference>
<dbReference type="Pfam" id="PF00001">
    <property type="entry name" value="7tm_1"/>
    <property type="match status" value="1"/>
</dbReference>
<keyword evidence="6 10" id="KW-0472">Membrane</keyword>
<keyword evidence="12" id="KW-1185">Reference proteome</keyword>
<sequence length="339" mass="38488">MSNNFSDLLTKTVFHESLVLRIVEVSIIVILIVLCVVGNCLLFYIIVTTSPRWWTTPANFFNVNLAFTDLMVGIVVLPFMAMSISWQSWLLSDILCQSTAFATILLMASSTLTLSVISLDRYFCICLPLRYQSVVTTERVASVVAVLWLTSFLLASIPLFGWGRYTFRPQSIPICSVLLEGQQRHVILLWSFMIILPVTVMIYSYMQILKVARKQANQIGCVENHFNSRMMTGTNETIGTSQNGTVSFGNNDSKHFVSRSLKSLKIVSIIIGTFFLCWGPYIGFNFWCLDNAKPIPYLGDLLTTFLAFTNSSVNPYLIIMFNRDFKIAFRNIFKSRQQE</sequence>
<dbReference type="KEGG" id="osn:115223395"/>
<keyword evidence="2" id="KW-1003">Cell membrane</keyword>
<feature type="transmembrane region" description="Helical" evidence="10">
    <location>
        <begin position="263"/>
        <end position="281"/>
    </location>
</feature>
<dbReference type="Gene3D" id="1.20.1070.10">
    <property type="entry name" value="Rhodopsin 7-helix transmembrane proteins"/>
    <property type="match status" value="1"/>
</dbReference>
<dbReference type="Proteomes" id="UP000515154">
    <property type="component" value="Linkage group LG23"/>
</dbReference>
<feature type="transmembrane region" description="Helical" evidence="10">
    <location>
        <begin position="187"/>
        <end position="206"/>
    </location>
</feature>
<feature type="transmembrane region" description="Helical" evidence="10">
    <location>
        <begin position="59"/>
        <end position="80"/>
    </location>
</feature>
<evidence type="ECO:0000256" key="7">
    <source>
        <dbReference type="ARBA" id="ARBA00023170"/>
    </source>
</evidence>
<evidence type="ECO:0000256" key="1">
    <source>
        <dbReference type="ARBA" id="ARBA00004651"/>
    </source>
</evidence>
<evidence type="ECO:0000256" key="9">
    <source>
        <dbReference type="RuleBase" id="RU000688"/>
    </source>
</evidence>
<reference evidence="13" key="1">
    <citation type="submission" date="2025-08" db="UniProtKB">
        <authorList>
            <consortium name="RefSeq"/>
        </authorList>
    </citation>
    <scope>IDENTIFICATION</scope>
</reference>
<comment type="similarity">
    <text evidence="9">Belongs to the G-protein coupled receptor 1 family.</text>
</comment>
<dbReference type="GO" id="GO:0005886">
    <property type="term" value="C:plasma membrane"/>
    <property type="evidence" value="ECO:0007669"/>
    <property type="project" value="UniProtKB-SubCell"/>
</dbReference>
<proteinExistence type="inferred from homology"/>
<organism evidence="12 13">
    <name type="scientific">Octopus sinensis</name>
    <name type="common">East Asian common octopus</name>
    <dbReference type="NCBI Taxonomy" id="2607531"/>
    <lineage>
        <taxon>Eukaryota</taxon>
        <taxon>Metazoa</taxon>
        <taxon>Spiralia</taxon>
        <taxon>Lophotrochozoa</taxon>
        <taxon>Mollusca</taxon>
        <taxon>Cephalopoda</taxon>
        <taxon>Coleoidea</taxon>
        <taxon>Octopodiformes</taxon>
        <taxon>Octopoda</taxon>
        <taxon>Incirrata</taxon>
        <taxon>Octopodidae</taxon>
        <taxon>Octopus</taxon>
    </lineage>
</organism>
<keyword evidence="4 10" id="KW-1133">Transmembrane helix</keyword>
<dbReference type="RefSeq" id="XP_029649768.1">
    <property type="nucleotide sequence ID" value="XM_029793908.2"/>
</dbReference>
<dbReference type="AlphaFoldDB" id="A0A6P7TEX4"/>
<dbReference type="PROSITE" id="PS00237">
    <property type="entry name" value="G_PROTEIN_RECEP_F1_1"/>
    <property type="match status" value="1"/>
</dbReference>
<evidence type="ECO:0000256" key="10">
    <source>
        <dbReference type="SAM" id="Phobius"/>
    </source>
</evidence>
<feature type="transmembrane region" description="Helical" evidence="10">
    <location>
        <begin position="100"/>
        <end position="119"/>
    </location>
</feature>
<evidence type="ECO:0000256" key="4">
    <source>
        <dbReference type="ARBA" id="ARBA00022989"/>
    </source>
</evidence>
<feature type="transmembrane region" description="Helical" evidence="10">
    <location>
        <begin position="301"/>
        <end position="321"/>
    </location>
</feature>
<accession>A0A6P7TEX4</accession>
<feature type="domain" description="G-protein coupled receptors family 1 profile" evidence="11">
    <location>
        <begin position="38"/>
        <end position="318"/>
    </location>
</feature>
<dbReference type="SMART" id="SM01381">
    <property type="entry name" value="7TM_GPCR_Srsx"/>
    <property type="match status" value="1"/>
</dbReference>
<evidence type="ECO:0000256" key="5">
    <source>
        <dbReference type="ARBA" id="ARBA00023040"/>
    </source>
</evidence>